<dbReference type="GO" id="GO:0035493">
    <property type="term" value="P:SNARE complex assembly"/>
    <property type="evidence" value="ECO:0007669"/>
    <property type="project" value="TreeGrafter"/>
</dbReference>
<feature type="region of interest" description="Disordered" evidence="4">
    <location>
        <begin position="99"/>
        <end position="185"/>
    </location>
</feature>
<gene>
    <name evidence="5" type="ORF">HETIRDRAFT_431916</name>
</gene>
<dbReference type="Pfam" id="PF10186">
    <property type="entry name" value="ATG14"/>
    <property type="match status" value="1"/>
</dbReference>
<dbReference type="STRING" id="747525.W4KP55"/>
<feature type="compositionally biased region" description="Polar residues" evidence="4">
    <location>
        <begin position="983"/>
        <end position="993"/>
    </location>
</feature>
<dbReference type="GO" id="GO:0000323">
    <property type="term" value="C:lytic vacuole"/>
    <property type="evidence" value="ECO:0007669"/>
    <property type="project" value="TreeGrafter"/>
</dbReference>
<name>W4KP55_HETIT</name>
<dbReference type="GO" id="GO:0005768">
    <property type="term" value="C:endosome"/>
    <property type="evidence" value="ECO:0007669"/>
    <property type="project" value="TreeGrafter"/>
</dbReference>
<feature type="region of interest" description="Disordered" evidence="4">
    <location>
        <begin position="465"/>
        <end position="485"/>
    </location>
</feature>
<feature type="compositionally biased region" description="Polar residues" evidence="4">
    <location>
        <begin position="1007"/>
        <end position="1017"/>
    </location>
</feature>
<keyword evidence="6" id="KW-1185">Reference proteome</keyword>
<keyword evidence="3" id="KW-0175">Coiled coil</keyword>
<feature type="compositionally biased region" description="Low complexity" evidence="4">
    <location>
        <begin position="219"/>
        <end position="237"/>
    </location>
</feature>
<dbReference type="HOGENOM" id="CLU_011081_0_0_1"/>
<evidence type="ECO:0000256" key="1">
    <source>
        <dbReference type="ARBA" id="ARBA00009574"/>
    </source>
</evidence>
<evidence type="ECO:0000313" key="6">
    <source>
        <dbReference type="Proteomes" id="UP000030671"/>
    </source>
</evidence>
<dbReference type="InterPro" id="IPR018791">
    <property type="entry name" value="UV_resistance/autophagy_Atg14"/>
</dbReference>
<evidence type="ECO:0000256" key="2">
    <source>
        <dbReference type="ARBA" id="ARBA00013807"/>
    </source>
</evidence>
<dbReference type="AlphaFoldDB" id="W4KP55"/>
<dbReference type="KEGG" id="hir:HETIRDRAFT_431916"/>
<protein>
    <recommendedName>
        <fullName evidence="2">Autophagy-related protein 14</fullName>
    </recommendedName>
</protein>
<evidence type="ECO:0000256" key="3">
    <source>
        <dbReference type="ARBA" id="ARBA00023054"/>
    </source>
</evidence>
<proteinExistence type="inferred from homology"/>
<feature type="compositionally biased region" description="Low complexity" evidence="4">
    <location>
        <begin position="165"/>
        <end position="177"/>
    </location>
</feature>
<dbReference type="EMBL" id="KI925454">
    <property type="protein sequence ID" value="ETW87628.1"/>
    <property type="molecule type" value="Genomic_DNA"/>
</dbReference>
<accession>W4KP55</accession>
<feature type="region of interest" description="Disordered" evidence="4">
    <location>
        <begin position="971"/>
        <end position="1017"/>
    </location>
</feature>
<dbReference type="PANTHER" id="PTHR15157">
    <property type="entry name" value="UV RADIATION RESISTANCE-ASSOCIATED GENE PROTEIN"/>
    <property type="match status" value="1"/>
</dbReference>
<feature type="region of interest" description="Disordered" evidence="4">
    <location>
        <begin position="316"/>
        <end position="337"/>
    </location>
</feature>
<dbReference type="Proteomes" id="UP000030671">
    <property type="component" value="Unassembled WGS sequence"/>
</dbReference>
<organism evidence="5 6">
    <name type="scientific">Heterobasidion irregulare (strain TC 32-1)</name>
    <dbReference type="NCBI Taxonomy" id="747525"/>
    <lineage>
        <taxon>Eukaryota</taxon>
        <taxon>Fungi</taxon>
        <taxon>Dikarya</taxon>
        <taxon>Basidiomycota</taxon>
        <taxon>Agaricomycotina</taxon>
        <taxon>Agaricomycetes</taxon>
        <taxon>Russulales</taxon>
        <taxon>Bondarzewiaceae</taxon>
        <taxon>Heterobasidion</taxon>
        <taxon>Heterobasidion annosum species complex</taxon>
    </lineage>
</organism>
<feature type="compositionally biased region" description="Polar residues" evidence="4">
    <location>
        <begin position="131"/>
        <end position="142"/>
    </location>
</feature>
<feature type="region of interest" description="Disordered" evidence="4">
    <location>
        <begin position="870"/>
        <end position="892"/>
    </location>
</feature>
<reference evidence="5 6" key="1">
    <citation type="journal article" date="2012" name="New Phytol.">
        <title>Insight into trade-off between wood decay and parasitism from the genome of a fungal forest pathogen.</title>
        <authorList>
            <person name="Olson A."/>
            <person name="Aerts A."/>
            <person name="Asiegbu F."/>
            <person name="Belbahri L."/>
            <person name="Bouzid O."/>
            <person name="Broberg A."/>
            <person name="Canback B."/>
            <person name="Coutinho P.M."/>
            <person name="Cullen D."/>
            <person name="Dalman K."/>
            <person name="Deflorio G."/>
            <person name="van Diepen L.T."/>
            <person name="Dunand C."/>
            <person name="Duplessis S."/>
            <person name="Durling M."/>
            <person name="Gonthier P."/>
            <person name="Grimwood J."/>
            <person name="Fossdal C.G."/>
            <person name="Hansson D."/>
            <person name="Henrissat B."/>
            <person name="Hietala A."/>
            <person name="Himmelstrand K."/>
            <person name="Hoffmeister D."/>
            <person name="Hogberg N."/>
            <person name="James T.Y."/>
            <person name="Karlsson M."/>
            <person name="Kohler A."/>
            <person name="Kues U."/>
            <person name="Lee Y.H."/>
            <person name="Lin Y.C."/>
            <person name="Lind M."/>
            <person name="Lindquist E."/>
            <person name="Lombard V."/>
            <person name="Lucas S."/>
            <person name="Lunden K."/>
            <person name="Morin E."/>
            <person name="Murat C."/>
            <person name="Park J."/>
            <person name="Raffaello T."/>
            <person name="Rouze P."/>
            <person name="Salamov A."/>
            <person name="Schmutz J."/>
            <person name="Solheim H."/>
            <person name="Stahlberg J."/>
            <person name="Velez H."/>
            <person name="de Vries R.P."/>
            <person name="Wiebenga A."/>
            <person name="Woodward S."/>
            <person name="Yakovlev I."/>
            <person name="Garbelotto M."/>
            <person name="Martin F."/>
            <person name="Grigoriev I.V."/>
            <person name="Stenlid J."/>
        </authorList>
    </citation>
    <scope>NUCLEOTIDE SEQUENCE [LARGE SCALE GENOMIC DNA]</scope>
    <source>
        <strain evidence="5 6">TC 32-1</strain>
    </source>
</reference>
<evidence type="ECO:0000313" key="5">
    <source>
        <dbReference type="EMBL" id="ETW87628.1"/>
    </source>
</evidence>
<dbReference type="InParanoid" id="W4KP55"/>
<dbReference type="OrthoDB" id="72772at2759"/>
<feature type="compositionally biased region" description="Polar residues" evidence="4">
    <location>
        <begin position="260"/>
        <end position="269"/>
    </location>
</feature>
<feature type="region of interest" description="Disordered" evidence="4">
    <location>
        <begin position="214"/>
        <end position="290"/>
    </location>
</feature>
<dbReference type="GeneID" id="20674574"/>
<comment type="similarity">
    <text evidence="1">Belongs to the ATG14 family.</text>
</comment>
<dbReference type="eggNOG" id="KOG2896">
    <property type="taxonomic scope" value="Eukaryota"/>
</dbReference>
<sequence length="1017" mass="110102">MANPRVTPGSETFEAIHNEAWNVQVEFFFSRHITHVQIKDFTPFPARDALASALSQPSGQSQFTAVGSLSDDLDIAFARKRPRKISSASVATVENLSINSTGGTEHSGGAGDGAVQDSTGRRRTLSRTSGNQGSALGTSYSFEQIRRPPPVAGSGPTIRSHRPRTTSTTSRSSTHNSYGTSLPSLGLWPDHSQKALEKALQSRLVETFMTMTIPSSSHAGDTSATALTSSSMSCRSPSPGPLPSMSPRSAPSLSRDKLPNRQQHSSSIAVESFPITISGPAEPSTQKRFSTRSHNFKVVLGDDQQTTGFTSSRAYTASTASTSGPHNNAASEKSPEGFASAPVPNYISPIHRPSTSPSFSIDSASGYDFAKWSNLAVQRVTINLWGRMNLRSNSSYGKGKEKQRDAGEFLNETDSQWKMMGEWNVDLANLVPVPDEFANPTFHLPSNTLLVTLSSTGKTYYLPPYAHTSSGRPPSPNAGYSSDPEIRNSKLTLQLNSFPRSSESDSTISVNLDNRITRLRKDPLRSAGWQDLVKLLTLQSVILDTQHSLLKLERDVEKLVIEDYAGRLRREVSEREAMVAQWLSSISKVRTDSDNREPIQVSNRIQARRNDLRKRRELLTQARQMQEQDLRGTAQREEELAEERTRVASLRKSLTPVRVALVTTLASIFPIDLLSGPDLLYTILDIPLPIPLGVTEPAPPLSLPSHKEVTEDGVATALGYAAHVVQLLAAYMGQGLVYPITYVGSRSLVRDGISAMVGPRMFPLFSRGVDTYRFEYAVFLLNKDIDLLMSDRNLRALDMRHTLPNLKNLLLTLTAESGRGGAPSMLLGSPVFSVSGLLSPARPSSPTNLSSATAPTIDNSETPAAEVLADADSPLPSGSSTPSKSGNDAYHHSLSRMSKPFFGLSGFLRARYPSGVQQPSVKVVPEVAEGGSTTSFATPESASQPHLEVLGADRPDDDAEEDRRTLRGIAVGGSVEEEPKKTGNGQVPHNVSAGNAEKTANGEEVPTQLTQIVTHMQ</sequence>
<dbReference type="GO" id="GO:0000149">
    <property type="term" value="F:SNARE binding"/>
    <property type="evidence" value="ECO:0007669"/>
    <property type="project" value="TreeGrafter"/>
</dbReference>
<evidence type="ECO:0000256" key="4">
    <source>
        <dbReference type="SAM" id="MobiDB-lite"/>
    </source>
</evidence>
<dbReference type="RefSeq" id="XP_009541506.1">
    <property type="nucleotide sequence ID" value="XM_009543211.1"/>
</dbReference>
<feature type="compositionally biased region" description="Polar residues" evidence="4">
    <location>
        <begin position="876"/>
        <end position="886"/>
    </location>
</feature>
<dbReference type="PANTHER" id="PTHR15157:SF5">
    <property type="entry name" value="UV RADIATION RESISTANCE-ASSOCIATED GENE PROTEIN"/>
    <property type="match status" value="1"/>
</dbReference>
<dbReference type="GO" id="GO:0032991">
    <property type="term" value="C:protein-containing complex"/>
    <property type="evidence" value="ECO:0007669"/>
    <property type="project" value="UniProtKB-ARBA"/>
</dbReference>